<protein>
    <submittedName>
        <fullName evidence="1">Uncharacterized protein</fullName>
    </submittedName>
</protein>
<sequence length="67" mass="7941">MVPIVVGVNKEKTNQRIRAFLWQAIHNGILSNLERYRRHLGAHNNFPICEREVECLLHILRDCSYVR</sequence>
<accession>A0A2C9U2W0</accession>
<reference evidence="1" key="1">
    <citation type="submission" date="2016-02" db="EMBL/GenBank/DDBJ databases">
        <title>WGS assembly of Manihot esculenta.</title>
        <authorList>
            <person name="Bredeson J.V."/>
            <person name="Prochnik S.E."/>
            <person name="Lyons J.B."/>
            <person name="Schmutz J."/>
            <person name="Grimwood J."/>
            <person name="Vrebalov J."/>
            <person name="Bart R.S."/>
            <person name="Amuge T."/>
            <person name="Ferguson M.E."/>
            <person name="Green R."/>
            <person name="Putnam N."/>
            <person name="Stites J."/>
            <person name="Rounsley S."/>
            <person name="Rokhsar D.S."/>
        </authorList>
    </citation>
    <scope>NUCLEOTIDE SEQUENCE [LARGE SCALE GENOMIC DNA]</scope>
    <source>
        <tissue evidence="1">Leaf</tissue>
    </source>
</reference>
<dbReference type="EMBL" id="CM004404">
    <property type="protein sequence ID" value="OAY23985.1"/>
    <property type="molecule type" value="Genomic_DNA"/>
</dbReference>
<proteinExistence type="predicted"/>
<gene>
    <name evidence="1" type="ORF">MANES_18G123100</name>
</gene>
<name>A0A2C9U2W0_MANES</name>
<evidence type="ECO:0000313" key="1">
    <source>
        <dbReference type="EMBL" id="OAY23985.1"/>
    </source>
</evidence>
<organism evidence="1">
    <name type="scientific">Manihot esculenta</name>
    <name type="common">Cassava</name>
    <name type="synonym">Jatropha manihot</name>
    <dbReference type="NCBI Taxonomy" id="3983"/>
    <lineage>
        <taxon>Eukaryota</taxon>
        <taxon>Viridiplantae</taxon>
        <taxon>Streptophyta</taxon>
        <taxon>Embryophyta</taxon>
        <taxon>Tracheophyta</taxon>
        <taxon>Spermatophyta</taxon>
        <taxon>Magnoliopsida</taxon>
        <taxon>eudicotyledons</taxon>
        <taxon>Gunneridae</taxon>
        <taxon>Pentapetalae</taxon>
        <taxon>rosids</taxon>
        <taxon>fabids</taxon>
        <taxon>Malpighiales</taxon>
        <taxon>Euphorbiaceae</taxon>
        <taxon>Crotonoideae</taxon>
        <taxon>Manihoteae</taxon>
        <taxon>Manihot</taxon>
    </lineage>
</organism>
<dbReference type="AlphaFoldDB" id="A0A2C9U2W0"/>